<feature type="transmembrane region" description="Helical" evidence="5">
    <location>
        <begin position="189"/>
        <end position="216"/>
    </location>
</feature>
<dbReference type="SUPFAM" id="SSF63712">
    <property type="entry name" value="Nicotinic receptor ligand binding domain-like"/>
    <property type="match status" value="1"/>
</dbReference>
<dbReference type="STRING" id="6412.T1G2I9"/>
<dbReference type="GO" id="GO:0005886">
    <property type="term" value="C:plasma membrane"/>
    <property type="evidence" value="ECO:0000318"/>
    <property type="project" value="GO_Central"/>
</dbReference>
<dbReference type="InterPro" id="IPR036734">
    <property type="entry name" value="Neur_chan_lig-bd_sf"/>
</dbReference>
<comment type="subcellular location">
    <subcellularLocation>
        <location evidence="1">Membrane</location>
        <topology evidence="1">Multi-pass membrane protein</topology>
    </subcellularLocation>
</comment>
<dbReference type="InterPro" id="IPR038050">
    <property type="entry name" value="Neuro_actylchol_rec"/>
</dbReference>
<dbReference type="Gene3D" id="1.20.58.390">
    <property type="entry name" value="Neurotransmitter-gated ion-channel transmembrane domain"/>
    <property type="match status" value="1"/>
</dbReference>
<evidence type="ECO:0000256" key="4">
    <source>
        <dbReference type="ARBA" id="ARBA00023136"/>
    </source>
</evidence>
<evidence type="ECO:0000256" key="3">
    <source>
        <dbReference type="ARBA" id="ARBA00022989"/>
    </source>
</evidence>
<dbReference type="EnsemblMetazoa" id="HelroT76360">
    <property type="protein sequence ID" value="HelroP76360"/>
    <property type="gene ID" value="HelroG76360"/>
</dbReference>
<evidence type="ECO:0000259" key="7">
    <source>
        <dbReference type="Pfam" id="PF02932"/>
    </source>
</evidence>
<feature type="domain" description="Neurotransmitter-gated ion-channel transmembrane" evidence="7">
    <location>
        <begin position="134"/>
        <end position="223"/>
    </location>
</feature>
<dbReference type="Pfam" id="PF02931">
    <property type="entry name" value="Neur_chan_LBD"/>
    <property type="match status" value="1"/>
</dbReference>
<dbReference type="eggNOG" id="KOG3645">
    <property type="taxonomic scope" value="Eukaryota"/>
</dbReference>
<organism evidence="9 10">
    <name type="scientific">Helobdella robusta</name>
    <name type="common">Californian leech</name>
    <dbReference type="NCBI Taxonomy" id="6412"/>
    <lineage>
        <taxon>Eukaryota</taxon>
        <taxon>Metazoa</taxon>
        <taxon>Spiralia</taxon>
        <taxon>Lophotrochozoa</taxon>
        <taxon>Annelida</taxon>
        <taxon>Clitellata</taxon>
        <taxon>Hirudinea</taxon>
        <taxon>Rhynchobdellida</taxon>
        <taxon>Glossiphoniidae</taxon>
        <taxon>Helobdella</taxon>
    </lineage>
</organism>
<dbReference type="Gene3D" id="2.70.170.10">
    <property type="entry name" value="Neurotransmitter-gated ion-channel ligand-binding domain"/>
    <property type="match status" value="1"/>
</dbReference>
<dbReference type="GO" id="GO:0043005">
    <property type="term" value="C:neuron projection"/>
    <property type="evidence" value="ECO:0000318"/>
    <property type="project" value="GO_Central"/>
</dbReference>
<reference evidence="10" key="1">
    <citation type="submission" date="2012-12" db="EMBL/GenBank/DDBJ databases">
        <authorList>
            <person name="Hellsten U."/>
            <person name="Grimwood J."/>
            <person name="Chapman J.A."/>
            <person name="Shapiro H."/>
            <person name="Aerts A."/>
            <person name="Otillar R.P."/>
            <person name="Terry A.Y."/>
            <person name="Boore J.L."/>
            <person name="Simakov O."/>
            <person name="Marletaz F."/>
            <person name="Cho S.-J."/>
            <person name="Edsinger-Gonzales E."/>
            <person name="Havlak P."/>
            <person name="Kuo D.-H."/>
            <person name="Larsson T."/>
            <person name="Lv J."/>
            <person name="Arendt D."/>
            <person name="Savage R."/>
            <person name="Osoegawa K."/>
            <person name="de Jong P."/>
            <person name="Lindberg D.R."/>
            <person name="Seaver E.C."/>
            <person name="Weisblat D.A."/>
            <person name="Putnam N.H."/>
            <person name="Grigoriev I.V."/>
            <person name="Rokhsar D.S."/>
        </authorList>
    </citation>
    <scope>NUCLEOTIDE SEQUENCE</scope>
</reference>
<dbReference type="GO" id="GO:0005231">
    <property type="term" value="F:excitatory extracellular ligand-gated monoatomic ion channel activity"/>
    <property type="evidence" value="ECO:0000318"/>
    <property type="project" value="GO_Central"/>
</dbReference>
<protein>
    <recommendedName>
        <fullName evidence="11">Neurotransmitter-gated ion-channel ligand-binding domain-containing protein</fullName>
    </recommendedName>
</protein>
<feature type="transmembrane region" description="Helical" evidence="5">
    <location>
        <begin position="159"/>
        <end position="177"/>
    </location>
</feature>
<keyword evidence="10" id="KW-1185">Reference proteome</keyword>
<evidence type="ECO:0000313" key="8">
    <source>
        <dbReference type="EMBL" id="ESO07125.1"/>
    </source>
</evidence>
<proteinExistence type="predicted"/>
<dbReference type="OMA" id="WRESWID"/>
<dbReference type="PANTHER" id="PTHR18945">
    <property type="entry name" value="NEUROTRANSMITTER GATED ION CHANNEL"/>
    <property type="match status" value="1"/>
</dbReference>
<evidence type="ECO:0008006" key="11">
    <source>
        <dbReference type="Google" id="ProtNLM"/>
    </source>
</evidence>
<sequence>MNVELTSADKVFGDIFDHERYRAQLFSNGTVSYSTSGKTTTFCQLNLQYFPFDSQACYLEIFSWTYSESQLSLEPFGKSVDLENFNGNGQWNLTRVEVGAFVDIIPLEIDREYYSVARFVFYINRKPLYHVVTLIIPSTIMSFLVIFVYLLPADSSEKVSLSITILLAYSVFQLGVADNMPKTSNIVPYITVYVSFVMFFASVSLLSTIFVLILHFHVNYTRPPKWLQTLWNVIVSTVDKMFLIIYTVLNIFACVLFLAVLPAIAPKQVEPETMF</sequence>
<dbReference type="HOGENOM" id="CLU_1012929_0_0_1"/>
<keyword evidence="2 5" id="KW-0812">Transmembrane</keyword>
<dbReference type="GO" id="GO:0034220">
    <property type="term" value="P:monoatomic ion transmembrane transport"/>
    <property type="evidence" value="ECO:0000318"/>
    <property type="project" value="GO_Central"/>
</dbReference>
<dbReference type="InterPro" id="IPR006202">
    <property type="entry name" value="Neur_chan_lig-bd"/>
</dbReference>
<evidence type="ECO:0000256" key="1">
    <source>
        <dbReference type="ARBA" id="ARBA00004141"/>
    </source>
</evidence>
<reference evidence="8 10" key="2">
    <citation type="journal article" date="2013" name="Nature">
        <title>Insights into bilaterian evolution from three spiralian genomes.</title>
        <authorList>
            <person name="Simakov O."/>
            <person name="Marletaz F."/>
            <person name="Cho S.J."/>
            <person name="Edsinger-Gonzales E."/>
            <person name="Havlak P."/>
            <person name="Hellsten U."/>
            <person name="Kuo D.H."/>
            <person name="Larsson T."/>
            <person name="Lv J."/>
            <person name="Arendt D."/>
            <person name="Savage R."/>
            <person name="Osoegawa K."/>
            <person name="de Jong P."/>
            <person name="Grimwood J."/>
            <person name="Chapman J.A."/>
            <person name="Shapiro H."/>
            <person name="Aerts A."/>
            <person name="Otillar R.P."/>
            <person name="Terry A.Y."/>
            <person name="Boore J.L."/>
            <person name="Grigoriev I.V."/>
            <person name="Lindberg D.R."/>
            <person name="Seaver E.C."/>
            <person name="Weisblat D.A."/>
            <person name="Putnam N.H."/>
            <person name="Rokhsar D.S."/>
        </authorList>
    </citation>
    <scope>NUCLEOTIDE SEQUENCE</scope>
</reference>
<feature type="transmembrane region" description="Helical" evidence="5">
    <location>
        <begin position="241"/>
        <end position="265"/>
    </location>
</feature>
<dbReference type="CTD" id="20215287"/>
<gene>
    <name evidence="9" type="primary">20215287</name>
    <name evidence="8" type="ORF">HELRODRAFT_76360</name>
</gene>
<evidence type="ECO:0000313" key="10">
    <source>
        <dbReference type="Proteomes" id="UP000015101"/>
    </source>
</evidence>
<dbReference type="GO" id="GO:0042391">
    <property type="term" value="P:regulation of membrane potential"/>
    <property type="evidence" value="ECO:0000318"/>
    <property type="project" value="GO_Central"/>
</dbReference>
<evidence type="ECO:0000313" key="9">
    <source>
        <dbReference type="EnsemblMetazoa" id="HelroP76360"/>
    </source>
</evidence>
<dbReference type="GO" id="GO:0007268">
    <property type="term" value="P:chemical synaptic transmission"/>
    <property type="evidence" value="ECO:0000318"/>
    <property type="project" value="GO_Central"/>
</dbReference>
<accession>T1G2I9</accession>
<dbReference type="InterPro" id="IPR006029">
    <property type="entry name" value="Neurotrans-gated_channel_TM"/>
</dbReference>
<dbReference type="EMBL" id="AMQM01003549">
    <property type="status" value="NOT_ANNOTATED_CDS"/>
    <property type="molecule type" value="Genomic_DNA"/>
</dbReference>
<dbReference type="InterPro" id="IPR018000">
    <property type="entry name" value="Neurotransmitter_ion_chnl_CS"/>
</dbReference>
<dbReference type="SUPFAM" id="SSF90112">
    <property type="entry name" value="Neurotransmitter-gated ion-channel transmembrane pore"/>
    <property type="match status" value="1"/>
</dbReference>
<dbReference type="RefSeq" id="XP_009014503.1">
    <property type="nucleotide sequence ID" value="XM_009016255.1"/>
</dbReference>
<dbReference type="OrthoDB" id="5975154at2759"/>
<dbReference type="InterPro" id="IPR036719">
    <property type="entry name" value="Neuro-gated_channel_TM_sf"/>
</dbReference>
<evidence type="ECO:0000256" key="5">
    <source>
        <dbReference type="SAM" id="Phobius"/>
    </source>
</evidence>
<dbReference type="Pfam" id="PF02932">
    <property type="entry name" value="Neur_chan_memb"/>
    <property type="match status" value="1"/>
</dbReference>
<dbReference type="GO" id="GO:0004888">
    <property type="term" value="F:transmembrane signaling receptor activity"/>
    <property type="evidence" value="ECO:0007669"/>
    <property type="project" value="InterPro"/>
</dbReference>
<dbReference type="CDD" id="cd18989">
    <property type="entry name" value="LGIC_ECD_cation"/>
    <property type="match status" value="1"/>
</dbReference>
<feature type="domain" description="Neurotransmitter-gated ion-channel ligand-binding" evidence="6">
    <location>
        <begin position="19"/>
        <end position="127"/>
    </location>
</feature>
<dbReference type="GO" id="GO:0005892">
    <property type="term" value="C:acetylcholine-gated channel complex"/>
    <property type="evidence" value="ECO:0000318"/>
    <property type="project" value="GO_Central"/>
</dbReference>
<dbReference type="PROSITE" id="PS00236">
    <property type="entry name" value="NEUROTR_ION_CHANNEL"/>
    <property type="match status" value="1"/>
</dbReference>
<dbReference type="AlphaFoldDB" id="T1G2I9"/>
<dbReference type="InterPro" id="IPR006201">
    <property type="entry name" value="Neur_channel"/>
</dbReference>
<name>T1G2I9_HELRO</name>
<feature type="transmembrane region" description="Helical" evidence="5">
    <location>
        <begin position="128"/>
        <end position="153"/>
    </location>
</feature>
<keyword evidence="4 5" id="KW-0472">Membrane</keyword>
<dbReference type="EMBL" id="KB096222">
    <property type="protein sequence ID" value="ESO07125.1"/>
    <property type="molecule type" value="Genomic_DNA"/>
</dbReference>
<dbReference type="Proteomes" id="UP000015101">
    <property type="component" value="Unassembled WGS sequence"/>
</dbReference>
<dbReference type="GO" id="GO:1904315">
    <property type="term" value="F:transmitter-gated monoatomic ion channel activity involved in regulation of postsynaptic membrane potential"/>
    <property type="evidence" value="ECO:0000318"/>
    <property type="project" value="GO_Central"/>
</dbReference>
<reference evidence="9" key="3">
    <citation type="submission" date="2015-06" db="UniProtKB">
        <authorList>
            <consortium name="EnsemblMetazoa"/>
        </authorList>
    </citation>
    <scope>IDENTIFICATION</scope>
</reference>
<dbReference type="CDD" id="cd19051">
    <property type="entry name" value="LGIC_TM_cation"/>
    <property type="match status" value="1"/>
</dbReference>
<dbReference type="GeneID" id="20215287"/>
<evidence type="ECO:0000259" key="6">
    <source>
        <dbReference type="Pfam" id="PF02931"/>
    </source>
</evidence>
<evidence type="ECO:0000256" key="2">
    <source>
        <dbReference type="ARBA" id="ARBA00022692"/>
    </source>
</evidence>
<dbReference type="GO" id="GO:0045202">
    <property type="term" value="C:synapse"/>
    <property type="evidence" value="ECO:0000318"/>
    <property type="project" value="GO_Central"/>
</dbReference>
<keyword evidence="3 5" id="KW-1133">Transmembrane helix</keyword>
<dbReference type="InParanoid" id="T1G2I9"/>
<dbReference type="GO" id="GO:0098794">
    <property type="term" value="C:postsynapse"/>
    <property type="evidence" value="ECO:0007669"/>
    <property type="project" value="GOC"/>
</dbReference>
<dbReference type="KEGG" id="hro:HELRODRAFT_76360"/>